<evidence type="ECO:0000259" key="1">
    <source>
        <dbReference type="Pfam" id="PF20405"/>
    </source>
</evidence>
<keyword evidence="4" id="KW-1185">Reference proteome</keyword>
<proteinExistence type="predicted"/>
<dbReference type="InterPro" id="IPR057382">
    <property type="entry name" value="TseH"/>
</dbReference>
<evidence type="ECO:0000313" key="4">
    <source>
        <dbReference type="Proteomes" id="UP001231197"/>
    </source>
</evidence>
<feature type="domain" description="DUF6695" evidence="1">
    <location>
        <begin position="252"/>
        <end position="329"/>
    </location>
</feature>
<feature type="domain" description="Type VI secretion system effector TseH-like" evidence="2">
    <location>
        <begin position="8"/>
        <end position="171"/>
    </location>
</feature>
<dbReference type="Pfam" id="PF20405">
    <property type="entry name" value="DUF6695"/>
    <property type="match status" value="1"/>
</dbReference>
<gene>
    <name evidence="3" type="ORF">QMA06_09425</name>
</gene>
<dbReference type="Pfam" id="PF25218">
    <property type="entry name" value="TseH"/>
    <property type="match status" value="1"/>
</dbReference>
<organism evidence="3 4">
    <name type="scientific">Winogradskyella bathintestinalis</name>
    <dbReference type="NCBI Taxonomy" id="3035208"/>
    <lineage>
        <taxon>Bacteria</taxon>
        <taxon>Pseudomonadati</taxon>
        <taxon>Bacteroidota</taxon>
        <taxon>Flavobacteriia</taxon>
        <taxon>Flavobacteriales</taxon>
        <taxon>Flavobacteriaceae</taxon>
        <taxon>Winogradskyella</taxon>
    </lineage>
</organism>
<sequence>MFNNDAFIITLAYPDTIVRLSDERFVPYLKYLHIGCENYVRAGHAALVLIELKSGRLEYYDFGRYTCPQGYGRVRGKITDHELDFPLEAVIHNGQITNLNEILKFLATNPQFTHGEGKLVASVCNVINYRRAKAFIMEFQQRTSIRYGAFLRHGSNCSRFVTEVLITSINDTLKKKRLINSQRFTPSTVSNVVVANTELMVYEVSVSGVITEFTSTSKTENRRCFLDKLKTFEPNFIGNLKPKLIKGIAEHAQWLEGIGAGAWFEIYDINSKTEYRFRRISPYGNIDCDGIYKINSTGFEVSSTYQFVHHSNCSFFHIEQKAIIYRFDFNKKYTY</sequence>
<dbReference type="InterPro" id="IPR046517">
    <property type="entry name" value="DUF6695"/>
</dbReference>
<dbReference type="EMBL" id="JASDDK010000002">
    <property type="protein sequence ID" value="MDN3492941.1"/>
    <property type="molecule type" value="Genomic_DNA"/>
</dbReference>
<comment type="caution">
    <text evidence="3">The sequence shown here is derived from an EMBL/GenBank/DDBJ whole genome shotgun (WGS) entry which is preliminary data.</text>
</comment>
<reference evidence="3 4" key="1">
    <citation type="journal article" date="2023" name="Int. J. Syst. Evol. Microbiol.">
        <title>Winogradskyella bathintestinalis sp. nov., isolated from the intestine of the deep-sea loosejaw dragonfish, Malacosteus niger.</title>
        <authorList>
            <person name="Uniacke-Lowe S."/>
            <person name="Johnson C.N."/>
            <person name="Stanton C."/>
            <person name="Hill C."/>
            <person name="Ross P."/>
        </authorList>
    </citation>
    <scope>NUCLEOTIDE SEQUENCE [LARGE SCALE GENOMIC DNA]</scope>
    <source>
        <strain evidence="3 4">APC 3343</strain>
    </source>
</reference>
<dbReference type="RefSeq" id="WP_290206589.1">
    <property type="nucleotide sequence ID" value="NZ_JASDDK010000002.1"/>
</dbReference>
<evidence type="ECO:0000259" key="2">
    <source>
        <dbReference type="Pfam" id="PF25218"/>
    </source>
</evidence>
<evidence type="ECO:0000313" key="3">
    <source>
        <dbReference type="EMBL" id="MDN3492941.1"/>
    </source>
</evidence>
<accession>A0ABT7ZVG7</accession>
<protein>
    <submittedName>
        <fullName evidence="3">Uncharacterized protein</fullName>
    </submittedName>
</protein>
<dbReference type="Proteomes" id="UP001231197">
    <property type="component" value="Unassembled WGS sequence"/>
</dbReference>
<name>A0ABT7ZVG7_9FLAO</name>